<dbReference type="EMBL" id="BMSX01000037">
    <property type="protein sequence ID" value="GGR59380.1"/>
    <property type="molecule type" value="Genomic_DNA"/>
</dbReference>
<organism evidence="2 3">
    <name type="scientific">Streptomyces aurantiogriseus</name>
    <dbReference type="NCBI Taxonomy" id="66870"/>
    <lineage>
        <taxon>Bacteria</taxon>
        <taxon>Bacillati</taxon>
        <taxon>Actinomycetota</taxon>
        <taxon>Actinomycetes</taxon>
        <taxon>Kitasatosporales</taxon>
        <taxon>Streptomycetaceae</taxon>
        <taxon>Streptomyces</taxon>
    </lineage>
</organism>
<evidence type="ECO:0000313" key="2">
    <source>
        <dbReference type="EMBL" id="GGR59380.1"/>
    </source>
</evidence>
<sequence>MAAGRTPAPWSRSSPEPRESPPRQHLRAYYRTRLGTFRQSRSRGGKAVTPPFGEVTEEVRQVYVHDRYQAMTAALARSARGRVKWAVVDTIPVAGVSS</sequence>
<comment type="caution">
    <text evidence="2">The sequence shown here is derived from an EMBL/GenBank/DDBJ whole genome shotgun (WGS) entry which is preliminary data.</text>
</comment>
<reference evidence="2" key="2">
    <citation type="submission" date="2020-09" db="EMBL/GenBank/DDBJ databases">
        <authorList>
            <person name="Sun Q."/>
            <person name="Ohkuma M."/>
        </authorList>
    </citation>
    <scope>NUCLEOTIDE SEQUENCE</scope>
    <source>
        <strain evidence="2">JCM 4346</strain>
    </source>
</reference>
<name>A0A918KZQ2_9ACTN</name>
<dbReference type="AlphaFoldDB" id="A0A918KZQ2"/>
<feature type="region of interest" description="Disordered" evidence="1">
    <location>
        <begin position="1"/>
        <end position="25"/>
    </location>
</feature>
<gene>
    <name evidence="2" type="ORF">GCM10010251_90230</name>
</gene>
<dbReference type="Proteomes" id="UP000658320">
    <property type="component" value="Unassembled WGS sequence"/>
</dbReference>
<reference evidence="2" key="1">
    <citation type="journal article" date="2014" name="Int. J. Syst. Evol. Microbiol.">
        <title>Complete genome sequence of Corynebacterium casei LMG S-19264T (=DSM 44701T), isolated from a smear-ripened cheese.</title>
        <authorList>
            <consortium name="US DOE Joint Genome Institute (JGI-PGF)"/>
            <person name="Walter F."/>
            <person name="Albersmeier A."/>
            <person name="Kalinowski J."/>
            <person name="Ruckert C."/>
        </authorList>
    </citation>
    <scope>NUCLEOTIDE SEQUENCE</scope>
    <source>
        <strain evidence="2">JCM 4346</strain>
    </source>
</reference>
<protein>
    <submittedName>
        <fullName evidence="2">Uncharacterized protein</fullName>
    </submittedName>
</protein>
<evidence type="ECO:0000256" key="1">
    <source>
        <dbReference type="SAM" id="MobiDB-lite"/>
    </source>
</evidence>
<dbReference type="RefSeq" id="WP_189943845.1">
    <property type="nucleotide sequence ID" value="NZ_BMSX01000037.1"/>
</dbReference>
<accession>A0A918KZQ2</accession>
<evidence type="ECO:0000313" key="3">
    <source>
        <dbReference type="Proteomes" id="UP000658320"/>
    </source>
</evidence>
<proteinExistence type="predicted"/>
<keyword evidence="3" id="KW-1185">Reference proteome</keyword>